<dbReference type="RefSeq" id="WP_188987436.1">
    <property type="nucleotide sequence ID" value="NZ_BMMT01000007.1"/>
</dbReference>
<evidence type="ECO:0000256" key="2">
    <source>
        <dbReference type="ARBA" id="ARBA00012274"/>
    </source>
</evidence>
<evidence type="ECO:0000256" key="1">
    <source>
        <dbReference type="ARBA" id="ARBA00007405"/>
    </source>
</evidence>
<dbReference type="GO" id="GO:0004748">
    <property type="term" value="F:ribonucleoside-diphosphate reductase activity, thioredoxin disulfide as acceptor"/>
    <property type="evidence" value="ECO:0007669"/>
    <property type="project" value="UniProtKB-EC"/>
</dbReference>
<reference evidence="8 9" key="1">
    <citation type="journal article" date="2014" name="Int. J. Syst. Evol. Microbiol.">
        <title>Complete genome sequence of Corynebacterium casei LMG S-19264T (=DSM 44701T), isolated from a smear-ripened cheese.</title>
        <authorList>
            <consortium name="US DOE Joint Genome Institute (JGI-PGF)"/>
            <person name="Walter F."/>
            <person name="Albersmeier A."/>
            <person name="Kalinowski J."/>
            <person name="Ruckert C."/>
        </authorList>
    </citation>
    <scope>NUCLEOTIDE SEQUENCE [LARGE SCALE GENOMIC DNA]</scope>
    <source>
        <strain evidence="8 9">CGMCC 4.7206</strain>
    </source>
</reference>
<feature type="domain" description="TSCPD" evidence="7">
    <location>
        <begin position="27"/>
        <end position="132"/>
    </location>
</feature>
<feature type="region of interest" description="Disordered" evidence="6">
    <location>
        <begin position="142"/>
        <end position="177"/>
    </location>
</feature>
<dbReference type="GO" id="GO:0071897">
    <property type="term" value="P:DNA biosynthetic process"/>
    <property type="evidence" value="ECO:0007669"/>
    <property type="project" value="UniProtKB-KW"/>
</dbReference>
<comment type="catalytic activity">
    <reaction evidence="5">
        <text>a 2'-deoxyribonucleoside 5'-diphosphate + [thioredoxin]-disulfide + H2O = a ribonucleoside 5'-diphosphate + [thioredoxin]-dithiol</text>
        <dbReference type="Rhea" id="RHEA:23252"/>
        <dbReference type="Rhea" id="RHEA-COMP:10698"/>
        <dbReference type="Rhea" id="RHEA-COMP:10700"/>
        <dbReference type="ChEBI" id="CHEBI:15377"/>
        <dbReference type="ChEBI" id="CHEBI:29950"/>
        <dbReference type="ChEBI" id="CHEBI:50058"/>
        <dbReference type="ChEBI" id="CHEBI:57930"/>
        <dbReference type="ChEBI" id="CHEBI:73316"/>
        <dbReference type="EC" id="1.17.4.1"/>
    </reaction>
</comment>
<comment type="similarity">
    <text evidence="1">Belongs to the ribonucleoside diphosphate reductase class-2 family.</text>
</comment>
<evidence type="ECO:0000256" key="5">
    <source>
        <dbReference type="ARBA" id="ARBA00047754"/>
    </source>
</evidence>
<dbReference type="GO" id="GO:0000166">
    <property type="term" value="F:nucleotide binding"/>
    <property type="evidence" value="ECO:0007669"/>
    <property type="project" value="UniProtKB-KW"/>
</dbReference>
<evidence type="ECO:0000256" key="6">
    <source>
        <dbReference type="SAM" id="MobiDB-lite"/>
    </source>
</evidence>
<dbReference type="InterPro" id="IPR024434">
    <property type="entry name" value="TSCPD_dom"/>
</dbReference>
<keyword evidence="4" id="KW-0547">Nucleotide-binding</keyword>
<evidence type="ECO:0000259" key="7">
    <source>
        <dbReference type="Pfam" id="PF12637"/>
    </source>
</evidence>
<evidence type="ECO:0000313" key="8">
    <source>
        <dbReference type="EMBL" id="GGI86387.1"/>
    </source>
</evidence>
<dbReference type="EC" id="1.17.4.1" evidence="2"/>
<accession>A0A917NBS2</accession>
<keyword evidence="3" id="KW-0237">DNA synthesis</keyword>
<evidence type="ECO:0000313" key="9">
    <source>
        <dbReference type="Proteomes" id="UP000597989"/>
    </source>
</evidence>
<evidence type="ECO:0000256" key="4">
    <source>
        <dbReference type="ARBA" id="ARBA00022741"/>
    </source>
</evidence>
<dbReference type="EMBL" id="BMMT01000007">
    <property type="protein sequence ID" value="GGI86387.1"/>
    <property type="molecule type" value="Genomic_DNA"/>
</dbReference>
<dbReference type="AlphaFoldDB" id="A0A917NBS2"/>
<proteinExistence type="inferred from homology"/>
<name>A0A917NBS2_9PSEU</name>
<dbReference type="Proteomes" id="UP000597989">
    <property type="component" value="Unassembled WGS sequence"/>
</dbReference>
<sequence length="177" mass="19514">MARTDVAPARRRRRVIRLEQSAPRQQPPRRRRGYTVRFDIGGVTGHLTTNAYPDGKLGELWVHVDGQGTPISGFLASLSTAVSLGLQHGVPLETYVARYAGMRFDPSGPVADPDIGYAHSLPDYVFRRLALDYLDPATCTDLGITPPRSPDRAESAVQNTRWEHLSDKSQADLGHPT</sequence>
<evidence type="ECO:0000256" key="3">
    <source>
        <dbReference type="ARBA" id="ARBA00022634"/>
    </source>
</evidence>
<gene>
    <name evidence="8" type="ORF">GCM10011581_24340</name>
</gene>
<comment type="caution">
    <text evidence="8">The sequence shown here is derived from an EMBL/GenBank/DDBJ whole genome shotgun (WGS) entry which is preliminary data.</text>
</comment>
<feature type="compositionally biased region" description="Basic and acidic residues" evidence="6">
    <location>
        <begin position="161"/>
        <end position="170"/>
    </location>
</feature>
<dbReference type="Pfam" id="PF12637">
    <property type="entry name" value="TSCPD"/>
    <property type="match status" value="1"/>
</dbReference>
<organism evidence="8 9">
    <name type="scientific">Saccharopolyspora thermophila</name>
    <dbReference type="NCBI Taxonomy" id="89367"/>
    <lineage>
        <taxon>Bacteria</taxon>
        <taxon>Bacillati</taxon>
        <taxon>Actinomycetota</taxon>
        <taxon>Actinomycetes</taxon>
        <taxon>Pseudonocardiales</taxon>
        <taxon>Pseudonocardiaceae</taxon>
        <taxon>Saccharopolyspora</taxon>
    </lineage>
</organism>
<protein>
    <recommendedName>
        <fullName evidence="2">ribonucleoside-diphosphate reductase</fullName>
        <ecNumber evidence="2">1.17.4.1</ecNumber>
    </recommendedName>
</protein>